<dbReference type="Proteomes" id="UP000000683">
    <property type="component" value="Chromosome"/>
</dbReference>
<dbReference type="InterPro" id="IPR027417">
    <property type="entry name" value="P-loop_NTPase"/>
</dbReference>
<evidence type="ECO:0008006" key="3">
    <source>
        <dbReference type="Google" id="ProtNLM"/>
    </source>
</evidence>
<gene>
    <name evidence="1" type="ordered locus">ambt_19015</name>
</gene>
<reference evidence="1 2" key="1">
    <citation type="journal article" date="2011" name="J. Bacteriol.">
        <title>Complete genome sequence of the polycyclic aromatic hydrocarbon-degrading bacterium Alteromonas sp. strain SN2.</title>
        <authorList>
            <person name="Jin H.M."/>
            <person name="Jeong H."/>
            <person name="Moon E.J."/>
            <person name="Math R.K."/>
            <person name="Lee K."/>
            <person name="Kim H.J."/>
            <person name="Jeon C.O."/>
            <person name="Oh T.K."/>
            <person name="Kim J.F."/>
        </authorList>
    </citation>
    <scope>NUCLEOTIDE SEQUENCE [LARGE SCALE GENOMIC DNA]</scope>
    <source>
        <strain evidence="2">JCM 17741 / KACC 18427 / KCTC 11700BP / SN2</strain>
    </source>
</reference>
<dbReference type="KEGG" id="alt:ambt_19015"/>
<dbReference type="SUPFAM" id="SSF52540">
    <property type="entry name" value="P-loop containing nucleoside triphosphate hydrolases"/>
    <property type="match status" value="1"/>
</dbReference>
<keyword evidence="2" id="KW-1185">Reference proteome</keyword>
<dbReference type="OrthoDB" id="7981249at2"/>
<proteinExistence type="predicted"/>
<sequence>MLNSFFSRQKINFSDTLWLSHHIPKTAGTSLRIAFDDAVGRKEVRKVYRPFEVVSLERGKITLPRKLPFIIHGHFKPSPEQLAIAPSIKRAVWLRDPVQRAWSLLKHLIDAQNYKNEYEILNRKFGGRLVDPDPEVLEYFLSNKEFAHLNRPYQNYFKSVRLHEFDFVGKIENFEGDLSRLGHMMNIKLSSPRVNERRSEIVIHQKDFMHYLEKEYDVVKDYYE</sequence>
<evidence type="ECO:0000313" key="1">
    <source>
        <dbReference type="EMBL" id="AEF05296.1"/>
    </source>
</evidence>
<name>F5Z663_ALTNA</name>
<dbReference type="AlphaFoldDB" id="F5Z663"/>
<dbReference type="RefSeq" id="WP_013786207.1">
    <property type="nucleotide sequence ID" value="NC_015554.1"/>
</dbReference>
<evidence type="ECO:0000313" key="2">
    <source>
        <dbReference type="Proteomes" id="UP000000683"/>
    </source>
</evidence>
<protein>
    <recommendedName>
        <fullName evidence="3">Sulfotransferase family protein</fullName>
    </recommendedName>
</protein>
<dbReference type="Gene3D" id="3.40.50.300">
    <property type="entry name" value="P-loop containing nucleotide triphosphate hydrolases"/>
    <property type="match status" value="1"/>
</dbReference>
<organism evidence="1 2">
    <name type="scientific">Alteromonas naphthalenivorans</name>
    <dbReference type="NCBI Taxonomy" id="715451"/>
    <lineage>
        <taxon>Bacteria</taxon>
        <taxon>Pseudomonadati</taxon>
        <taxon>Pseudomonadota</taxon>
        <taxon>Gammaproteobacteria</taxon>
        <taxon>Alteromonadales</taxon>
        <taxon>Alteromonadaceae</taxon>
        <taxon>Alteromonas/Salinimonas group</taxon>
        <taxon>Alteromonas</taxon>
    </lineage>
</organism>
<dbReference type="HOGENOM" id="CLU_098928_0_0_6"/>
<accession>F5Z663</accession>
<dbReference type="EMBL" id="CP002339">
    <property type="protein sequence ID" value="AEF05296.1"/>
    <property type="molecule type" value="Genomic_DNA"/>
</dbReference>